<comment type="caution">
    <text evidence="4">The sequence shown here is derived from an EMBL/GenBank/DDBJ whole genome shotgun (WGS) entry which is preliminary data.</text>
</comment>
<dbReference type="InterPro" id="IPR007492">
    <property type="entry name" value="LytTR_DNA-bd_dom"/>
</dbReference>
<accession>A0ABU3BSZ0</accession>
<keyword evidence="4" id="KW-0238">DNA-binding</keyword>
<dbReference type="SMART" id="SM00850">
    <property type="entry name" value="LytTR"/>
    <property type="match status" value="1"/>
</dbReference>
<dbReference type="Pfam" id="PF04397">
    <property type="entry name" value="LytTR"/>
    <property type="match status" value="1"/>
</dbReference>
<dbReference type="InterPro" id="IPR001789">
    <property type="entry name" value="Sig_transdc_resp-reg_receiver"/>
</dbReference>
<proteinExistence type="predicted"/>
<dbReference type="PROSITE" id="PS50110">
    <property type="entry name" value="RESPONSE_REGULATORY"/>
    <property type="match status" value="1"/>
</dbReference>
<feature type="domain" description="HTH LytTR-type" evidence="3">
    <location>
        <begin position="147"/>
        <end position="266"/>
    </location>
</feature>
<dbReference type="InterPro" id="IPR046947">
    <property type="entry name" value="LytR-like"/>
</dbReference>
<dbReference type="Proteomes" id="UP001267426">
    <property type="component" value="Unassembled WGS sequence"/>
</dbReference>
<dbReference type="InterPro" id="IPR011006">
    <property type="entry name" value="CheY-like_superfamily"/>
</dbReference>
<evidence type="ECO:0000259" key="3">
    <source>
        <dbReference type="PROSITE" id="PS50930"/>
    </source>
</evidence>
<name>A0ABU3BSZ0_9BACT</name>
<keyword evidence="5" id="KW-1185">Reference proteome</keyword>
<dbReference type="SMART" id="SM00448">
    <property type="entry name" value="REC"/>
    <property type="match status" value="1"/>
</dbReference>
<dbReference type="PANTHER" id="PTHR37299">
    <property type="entry name" value="TRANSCRIPTIONAL REGULATOR-RELATED"/>
    <property type="match status" value="1"/>
</dbReference>
<dbReference type="PANTHER" id="PTHR37299:SF1">
    <property type="entry name" value="STAGE 0 SPORULATION PROTEIN A HOMOLOG"/>
    <property type="match status" value="1"/>
</dbReference>
<feature type="domain" description="Response regulatory" evidence="2">
    <location>
        <begin position="3"/>
        <end position="124"/>
    </location>
</feature>
<evidence type="ECO:0000313" key="5">
    <source>
        <dbReference type="Proteomes" id="UP001267426"/>
    </source>
</evidence>
<dbReference type="Pfam" id="PF00072">
    <property type="entry name" value="Response_reg"/>
    <property type="match status" value="1"/>
</dbReference>
<dbReference type="Gene3D" id="2.40.50.1020">
    <property type="entry name" value="LytTr DNA-binding domain"/>
    <property type="match status" value="1"/>
</dbReference>
<dbReference type="GO" id="GO:0003677">
    <property type="term" value="F:DNA binding"/>
    <property type="evidence" value="ECO:0007669"/>
    <property type="project" value="UniProtKB-KW"/>
</dbReference>
<keyword evidence="1" id="KW-0597">Phosphoprotein</keyword>
<protein>
    <submittedName>
        <fullName evidence="4">LytTR family DNA-binding domain-containing protein</fullName>
    </submittedName>
</protein>
<evidence type="ECO:0000256" key="1">
    <source>
        <dbReference type="PROSITE-ProRule" id="PRU00169"/>
    </source>
</evidence>
<dbReference type="Gene3D" id="3.40.50.2300">
    <property type="match status" value="1"/>
</dbReference>
<feature type="modified residue" description="4-aspartylphosphate" evidence="1">
    <location>
        <position position="60"/>
    </location>
</feature>
<evidence type="ECO:0000313" key="4">
    <source>
        <dbReference type="EMBL" id="MDT0632412.1"/>
    </source>
</evidence>
<dbReference type="RefSeq" id="WP_311664266.1">
    <property type="nucleotide sequence ID" value="NZ_JAVRHT010000027.1"/>
</dbReference>
<dbReference type="PROSITE" id="PS50930">
    <property type="entry name" value="HTH_LYTTR"/>
    <property type="match status" value="1"/>
</dbReference>
<gene>
    <name evidence="4" type="ORF">RM540_11690</name>
</gene>
<reference evidence="4 5" key="1">
    <citation type="submission" date="2023-09" db="EMBL/GenBank/DDBJ databases">
        <authorList>
            <person name="Rey-Velasco X."/>
        </authorList>
    </citation>
    <scope>NUCLEOTIDE SEQUENCE [LARGE SCALE GENOMIC DNA]</scope>
    <source>
        <strain evidence="4 5">F394</strain>
    </source>
</reference>
<organism evidence="4 5">
    <name type="scientific">Rubrivirga litoralis</name>
    <dbReference type="NCBI Taxonomy" id="3075598"/>
    <lineage>
        <taxon>Bacteria</taxon>
        <taxon>Pseudomonadati</taxon>
        <taxon>Rhodothermota</taxon>
        <taxon>Rhodothermia</taxon>
        <taxon>Rhodothermales</taxon>
        <taxon>Rubricoccaceae</taxon>
        <taxon>Rubrivirga</taxon>
    </lineage>
</organism>
<sequence length="266" mass="27966">MTRAMIADDEAPARKMVREALAALDAPVAVVGECANGPETVAALADAEAGGAAVGLLFLDVQMPGLTGFEVLDEAERRGLQLPRVVFSTAYDQHAVRAFEVAAVDYLLKPFTRARFAEAVGRALAQADGGGAAAAARHAAPPYAERLLVEDGGVFVPVATADLVWAEAAGDYTKLHTRADSAQTDPARTVPNRAGRTYLASQGIGALAERLDPARFARVHRSAVVALDALRALERDNSGGFVARLDGGAVVRVSRTYADTIRRMMA</sequence>
<dbReference type="SUPFAM" id="SSF52172">
    <property type="entry name" value="CheY-like"/>
    <property type="match status" value="1"/>
</dbReference>
<evidence type="ECO:0000259" key="2">
    <source>
        <dbReference type="PROSITE" id="PS50110"/>
    </source>
</evidence>
<dbReference type="EMBL" id="JAVRHT010000027">
    <property type="protein sequence ID" value="MDT0632412.1"/>
    <property type="molecule type" value="Genomic_DNA"/>
</dbReference>